<feature type="signal peptide" evidence="1">
    <location>
        <begin position="1"/>
        <end position="20"/>
    </location>
</feature>
<gene>
    <name evidence="2" type="ORF">C2G38_2246305</name>
</gene>
<organism evidence="2 3">
    <name type="scientific">Gigaspora rosea</name>
    <dbReference type="NCBI Taxonomy" id="44941"/>
    <lineage>
        <taxon>Eukaryota</taxon>
        <taxon>Fungi</taxon>
        <taxon>Fungi incertae sedis</taxon>
        <taxon>Mucoromycota</taxon>
        <taxon>Glomeromycotina</taxon>
        <taxon>Glomeromycetes</taxon>
        <taxon>Diversisporales</taxon>
        <taxon>Gigasporaceae</taxon>
        <taxon>Gigaspora</taxon>
    </lineage>
</organism>
<evidence type="ECO:0000313" key="2">
    <source>
        <dbReference type="EMBL" id="RIB17586.1"/>
    </source>
</evidence>
<feature type="chain" id="PRO_5017401957" description="Ser-Thr-rich glycosyl-phosphatidyl-inositol-anchored membrane family-domain-containing protein" evidence="1">
    <location>
        <begin position="21"/>
        <end position="114"/>
    </location>
</feature>
<accession>A0A397VE55</accession>
<evidence type="ECO:0000256" key="1">
    <source>
        <dbReference type="SAM" id="SignalP"/>
    </source>
</evidence>
<keyword evidence="1" id="KW-0732">Signal</keyword>
<protein>
    <recommendedName>
        <fullName evidence="4">Ser-Thr-rich glycosyl-phosphatidyl-inositol-anchored membrane family-domain-containing protein</fullName>
    </recommendedName>
</protein>
<evidence type="ECO:0008006" key="4">
    <source>
        <dbReference type="Google" id="ProtNLM"/>
    </source>
</evidence>
<proteinExistence type="predicted"/>
<sequence>MNRFIAWLTFFIVYIILSSAQIVDELNTPIGPISQNTKVTVTWTLLPDKDANNKYGQLSATNLYKTDVTIIDSKVPLAPKSYTWEVSLQAGEYILGLDDGTELKQSGEVEVRAP</sequence>
<reference evidence="2 3" key="1">
    <citation type="submission" date="2018-06" db="EMBL/GenBank/DDBJ databases">
        <title>Comparative genomics reveals the genomic features of Rhizophagus irregularis, R. cerebriforme, R. diaphanum and Gigaspora rosea, and their symbiotic lifestyle signature.</title>
        <authorList>
            <person name="Morin E."/>
            <person name="San Clemente H."/>
            <person name="Chen E.C.H."/>
            <person name="De La Providencia I."/>
            <person name="Hainaut M."/>
            <person name="Kuo A."/>
            <person name="Kohler A."/>
            <person name="Murat C."/>
            <person name="Tang N."/>
            <person name="Roy S."/>
            <person name="Loubradou J."/>
            <person name="Henrissat B."/>
            <person name="Grigoriev I.V."/>
            <person name="Corradi N."/>
            <person name="Roux C."/>
            <person name="Martin F.M."/>
        </authorList>
    </citation>
    <scope>NUCLEOTIDE SEQUENCE [LARGE SCALE GENOMIC DNA]</scope>
    <source>
        <strain evidence="2 3">DAOM 194757</strain>
    </source>
</reference>
<dbReference type="Proteomes" id="UP000266673">
    <property type="component" value="Unassembled WGS sequence"/>
</dbReference>
<keyword evidence="3" id="KW-1185">Reference proteome</keyword>
<evidence type="ECO:0000313" key="3">
    <source>
        <dbReference type="Proteomes" id="UP000266673"/>
    </source>
</evidence>
<dbReference type="EMBL" id="QKWP01000596">
    <property type="protein sequence ID" value="RIB17586.1"/>
    <property type="molecule type" value="Genomic_DNA"/>
</dbReference>
<comment type="caution">
    <text evidence="2">The sequence shown here is derived from an EMBL/GenBank/DDBJ whole genome shotgun (WGS) entry which is preliminary data.</text>
</comment>
<dbReference type="AlphaFoldDB" id="A0A397VE55"/>
<dbReference type="OrthoDB" id="2317675at2759"/>
<name>A0A397VE55_9GLOM</name>